<reference evidence="2 3" key="1">
    <citation type="submission" date="2017-03" db="EMBL/GenBank/DDBJ databases">
        <title>Genome of the blue death feigning beetle - Asbolus verrucosus.</title>
        <authorList>
            <person name="Rider S.D."/>
        </authorList>
    </citation>
    <scope>NUCLEOTIDE SEQUENCE [LARGE SCALE GENOMIC DNA]</scope>
    <source>
        <strain evidence="2">Butters</strain>
        <tissue evidence="2">Head and leg muscle</tissue>
    </source>
</reference>
<evidence type="ECO:0000313" key="3">
    <source>
        <dbReference type="Proteomes" id="UP000292052"/>
    </source>
</evidence>
<comment type="caution">
    <text evidence="2">The sequence shown here is derived from an EMBL/GenBank/DDBJ whole genome shotgun (WGS) entry which is preliminary data.</text>
</comment>
<name>A0A482VSG6_ASBVE</name>
<proteinExistence type="predicted"/>
<feature type="transmembrane region" description="Helical" evidence="1">
    <location>
        <begin position="86"/>
        <end position="104"/>
    </location>
</feature>
<feature type="transmembrane region" description="Helical" evidence="1">
    <location>
        <begin position="110"/>
        <end position="131"/>
    </location>
</feature>
<evidence type="ECO:0000313" key="2">
    <source>
        <dbReference type="EMBL" id="RZC35892.1"/>
    </source>
</evidence>
<protein>
    <submittedName>
        <fullName evidence="2">Uncharacterized protein</fullName>
    </submittedName>
</protein>
<keyword evidence="1" id="KW-0472">Membrane</keyword>
<dbReference type="STRING" id="1661398.A0A482VSG6"/>
<dbReference type="OrthoDB" id="7700731at2759"/>
<keyword evidence="1" id="KW-1133">Transmembrane helix</keyword>
<keyword evidence="3" id="KW-1185">Reference proteome</keyword>
<sequence length="171" mass="20013">MKLPFYTIIGPHLKRNYYFIRQFCSHPFLGISDVYTMILGLLGVAFSVFDILMILKCGPTLPGYLVKARADFGKVIAPQMERDLKLIALLTSFEYYFFLIVGVLSKSPIFFLPFLILYAFIIVMEFMTLFLRLFTEGFSLSKSAIFTSMFVVYNWLCVFCCFWHKMEYCDY</sequence>
<evidence type="ECO:0000256" key="1">
    <source>
        <dbReference type="SAM" id="Phobius"/>
    </source>
</evidence>
<feature type="transmembrane region" description="Helical" evidence="1">
    <location>
        <begin position="34"/>
        <end position="55"/>
    </location>
</feature>
<feature type="transmembrane region" description="Helical" evidence="1">
    <location>
        <begin position="143"/>
        <end position="166"/>
    </location>
</feature>
<keyword evidence="1" id="KW-0812">Transmembrane</keyword>
<organism evidence="2 3">
    <name type="scientific">Asbolus verrucosus</name>
    <name type="common">Desert ironclad beetle</name>
    <dbReference type="NCBI Taxonomy" id="1661398"/>
    <lineage>
        <taxon>Eukaryota</taxon>
        <taxon>Metazoa</taxon>
        <taxon>Ecdysozoa</taxon>
        <taxon>Arthropoda</taxon>
        <taxon>Hexapoda</taxon>
        <taxon>Insecta</taxon>
        <taxon>Pterygota</taxon>
        <taxon>Neoptera</taxon>
        <taxon>Endopterygota</taxon>
        <taxon>Coleoptera</taxon>
        <taxon>Polyphaga</taxon>
        <taxon>Cucujiformia</taxon>
        <taxon>Tenebrionidae</taxon>
        <taxon>Pimeliinae</taxon>
        <taxon>Asbolus</taxon>
    </lineage>
</organism>
<accession>A0A482VSG6</accession>
<dbReference type="EMBL" id="QDEB01067118">
    <property type="protein sequence ID" value="RZC35892.1"/>
    <property type="molecule type" value="Genomic_DNA"/>
</dbReference>
<dbReference type="AlphaFoldDB" id="A0A482VSG6"/>
<dbReference type="Proteomes" id="UP000292052">
    <property type="component" value="Unassembled WGS sequence"/>
</dbReference>
<gene>
    <name evidence="2" type="ORF">BDFB_006604</name>
</gene>